<comment type="caution">
    <text evidence="8">The sequence shown here is derived from an EMBL/GenBank/DDBJ whole genome shotgun (WGS) entry which is preliminary data.</text>
</comment>
<dbReference type="Proteomes" id="UP000650582">
    <property type="component" value="Unassembled WGS sequence"/>
</dbReference>
<evidence type="ECO:0000256" key="7">
    <source>
        <dbReference type="SAM" id="SignalP"/>
    </source>
</evidence>
<evidence type="ECO:0000256" key="1">
    <source>
        <dbReference type="ARBA" id="ARBA00004167"/>
    </source>
</evidence>
<feature type="transmembrane region" description="Helical" evidence="6">
    <location>
        <begin position="189"/>
        <end position="212"/>
    </location>
</feature>
<feature type="signal peptide" evidence="7">
    <location>
        <begin position="1"/>
        <end position="22"/>
    </location>
</feature>
<feature type="compositionally biased region" description="Basic and acidic residues" evidence="5">
    <location>
        <begin position="674"/>
        <end position="683"/>
    </location>
</feature>
<keyword evidence="3 6" id="KW-1133">Transmembrane helix</keyword>
<feature type="chain" id="PRO_5034906556" description="Transmembrane protein" evidence="7">
    <location>
        <begin position="23"/>
        <end position="683"/>
    </location>
</feature>
<feature type="compositionally biased region" description="Low complexity" evidence="5">
    <location>
        <begin position="152"/>
        <end position="169"/>
    </location>
</feature>
<accession>A0A8H7LJ16</accession>
<evidence type="ECO:0000313" key="9">
    <source>
        <dbReference type="Proteomes" id="UP000650582"/>
    </source>
</evidence>
<evidence type="ECO:0000256" key="6">
    <source>
        <dbReference type="SAM" id="Phobius"/>
    </source>
</evidence>
<feature type="compositionally biased region" description="Polar residues" evidence="5">
    <location>
        <begin position="172"/>
        <end position="184"/>
    </location>
</feature>
<protein>
    <recommendedName>
        <fullName evidence="10">Transmembrane protein</fullName>
    </recommendedName>
</protein>
<organism evidence="8 9">
    <name type="scientific">Rhizoctonia solani</name>
    <dbReference type="NCBI Taxonomy" id="456999"/>
    <lineage>
        <taxon>Eukaryota</taxon>
        <taxon>Fungi</taxon>
        <taxon>Dikarya</taxon>
        <taxon>Basidiomycota</taxon>
        <taxon>Agaricomycotina</taxon>
        <taxon>Agaricomycetes</taxon>
        <taxon>Cantharellales</taxon>
        <taxon>Ceratobasidiaceae</taxon>
        <taxon>Rhizoctonia</taxon>
    </lineage>
</organism>
<dbReference type="GO" id="GO:0016020">
    <property type="term" value="C:membrane"/>
    <property type="evidence" value="ECO:0007669"/>
    <property type="project" value="UniProtKB-SubCell"/>
</dbReference>
<sequence length="683" mass="71536">MVRSFAVSAFAVIGLLAAQTHAQTEPIWSNVTCIDQLWANNSMGWSPCLVSAHLSAQCTSDNSWGVPAIGAEGPWNLLSACSMCQGGQAGTWQRWTVNCSSDVITTPNEGGYPLSVPTGVLVPHWAYYDFTLSGVFNAVIASQQTGPESSAVASATSTSAPTSFISTPPIATGTNLPGESQSSGSNTGAIVGGVVGGIVGIALIAVIAFIVVRKNKQNQNTGTEGQYNQGQYNPQVGHQPSSGAPMMGQYQSVTQHSGMSPIVGSEHKPYDPSDPSTFPSNYNAPSHYAESIPYSHQPQSRPGHALRALGHLTASVRGWGAITRQAGRSSSSPPSHGTMRFGETSLAIPLFVVASVQVAYAQVTSNVTTCVLDYQWTINTLGQTPCLQSGYLSAQCNGGNWSVNGFPGGAPVCDFTALWRPSILITFDISTEGPKGVGQTCNTVVWNLLQACSLCQGGRTATWANWISNCSHNDVTVGRYPLQLPPSVAIPSWAYLDFTSPGTFQADQARQVATAATATESMSTRIQAPTSTTGTPTPTSAPSGSNSNAGAIAGGVVGGVLGVALLGVLAWFVLRRRKNASADPQPTNESYSGDGYAGQPYGTGAYTPVPTSRGEEHGTGAVMQEKPYAPTTYKPYDPSDPSTFPPPAPYTGATSQTGILGHGTSEYSYQQTRPDQRRYIPEV</sequence>
<evidence type="ECO:0000256" key="5">
    <source>
        <dbReference type="SAM" id="MobiDB-lite"/>
    </source>
</evidence>
<dbReference type="InterPro" id="IPR051694">
    <property type="entry name" value="Immunoregulatory_rcpt-like"/>
</dbReference>
<evidence type="ECO:0000256" key="3">
    <source>
        <dbReference type="ARBA" id="ARBA00022989"/>
    </source>
</evidence>
<gene>
    <name evidence="8" type="ORF">RHS04_04321</name>
</gene>
<evidence type="ECO:0000313" key="8">
    <source>
        <dbReference type="EMBL" id="KAF8679498.1"/>
    </source>
</evidence>
<keyword evidence="4 6" id="KW-0472">Membrane</keyword>
<feature type="region of interest" description="Disordered" evidence="5">
    <location>
        <begin position="152"/>
        <end position="184"/>
    </location>
</feature>
<dbReference type="GO" id="GO:0071944">
    <property type="term" value="C:cell periphery"/>
    <property type="evidence" value="ECO:0007669"/>
    <property type="project" value="UniProtKB-ARBA"/>
</dbReference>
<feature type="region of interest" description="Disordered" evidence="5">
    <location>
        <begin position="515"/>
        <end position="546"/>
    </location>
</feature>
<feature type="compositionally biased region" description="Low complexity" evidence="5">
    <location>
        <begin position="528"/>
        <end position="546"/>
    </location>
</feature>
<dbReference type="PANTHER" id="PTHR15549:SF26">
    <property type="entry name" value="AXIAL BUDDING PATTERN PROTEIN 2-RELATED"/>
    <property type="match status" value="1"/>
</dbReference>
<reference evidence="8" key="1">
    <citation type="submission" date="2020-09" db="EMBL/GenBank/DDBJ databases">
        <title>Comparative genome analyses of four rice-infecting Rhizoctonia solani isolates reveal extensive enrichment of homogalacturonan modification genes.</title>
        <authorList>
            <person name="Lee D.-Y."/>
            <person name="Jeon J."/>
            <person name="Kim K.-T."/>
            <person name="Cheong K."/>
            <person name="Song H."/>
            <person name="Choi G."/>
            <person name="Ko J."/>
            <person name="Opiyo S.O."/>
            <person name="Zuo S."/>
            <person name="Madhav S."/>
            <person name="Lee Y.-H."/>
            <person name="Wang G.-L."/>
        </authorList>
    </citation>
    <scope>NUCLEOTIDE SEQUENCE</scope>
    <source>
        <strain evidence="8">AG1-IA YN-7</strain>
    </source>
</reference>
<feature type="region of interest" description="Disordered" evidence="5">
    <location>
        <begin position="580"/>
        <end position="683"/>
    </location>
</feature>
<keyword evidence="7" id="KW-0732">Signal</keyword>
<feature type="compositionally biased region" description="Polar residues" evidence="5">
    <location>
        <begin position="582"/>
        <end position="591"/>
    </location>
</feature>
<evidence type="ECO:0000256" key="2">
    <source>
        <dbReference type="ARBA" id="ARBA00022692"/>
    </source>
</evidence>
<dbReference type="AlphaFoldDB" id="A0A8H7LJ16"/>
<dbReference type="PANTHER" id="PTHR15549">
    <property type="entry name" value="PAIRED IMMUNOGLOBULIN-LIKE TYPE 2 RECEPTOR"/>
    <property type="match status" value="1"/>
</dbReference>
<dbReference type="EMBL" id="JACYCC010000037">
    <property type="protein sequence ID" value="KAF8679498.1"/>
    <property type="molecule type" value="Genomic_DNA"/>
</dbReference>
<keyword evidence="2 6" id="KW-0812">Transmembrane</keyword>
<proteinExistence type="predicted"/>
<evidence type="ECO:0008006" key="10">
    <source>
        <dbReference type="Google" id="ProtNLM"/>
    </source>
</evidence>
<evidence type="ECO:0000256" key="4">
    <source>
        <dbReference type="ARBA" id="ARBA00023136"/>
    </source>
</evidence>
<comment type="subcellular location">
    <subcellularLocation>
        <location evidence="1">Membrane</location>
        <topology evidence="1">Single-pass membrane protein</topology>
    </subcellularLocation>
</comment>
<name>A0A8H7LJ16_9AGAM</name>
<feature type="region of interest" description="Disordered" evidence="5">
    <location>
        <begin position="221"/>
        <end position="242"/>
    </location>
</feature>
<feature type="transmembrane region" description="Helical" evidence="6">
    <location>
        <begin position="549"/>
        <end position="574"/>
    </location>
</feature>